<evidence type="ECO:0000313" key="10">
    <source>
        <dbReference type="EMBL" id="VEJ36011.1"/>
    </source>
</evidence>
<comment type="catalytic activity">
    <reaction evidence="7">
        <text>[thioredoxin]-dithiol + NADP(+) = [thioredoxin]-disulfide + NADPH + H(+)</text>
        <dbReference type="Rhea" id="RHEA:20345"/>
        <dbReference type="Rhea" id="RHEA-COMP:10698"/>
        <dbReference type="Rhea" id="RHEA-COMP:10700"/>
        <dbReference type="ChEBI" id="CHEBI:15378"/>
        <dbReference type="ChEBI" id="CHEBI:29950"/>
        <dbReference type="ChEBI" id="CHEBI:50058"/>
        <dbReference type="ChEBI" id="CHEBI:57783"/>
        <dbReference type="ChEBI" id="CHEBI:58349"/>
        <dbReference type="EC" id="1.8.1.9"/>
    </reaction>
</comment>
<proteinExistence type="inferred from homology"/>
<name>A0A448V2H3_9FIRM</name>
<accession>A0A448V2H3</accession>
<keyword evidence="4 7" id="KW-0560">Oxidoreductase</keyword>
<dbReference type="InterPro" id="IPR036188">
    <property type="entry name" value="FAD/NAD-bd_sf"/>
</dbReference>
<dbReference type="AlphaFoldDB" id="A0A448V2H3"/>
<dbReference type="InterPro" id="IPR008255">
    <property type="entry name" value="Pyr_nucl-diS_OxRdtase_2_AS"/>
</dbReference>
<dbReference type="InterPro" id="IPR023753">
    <property type="entry name" value="FAD/NAD-binding_dom"/>
</dbReference>
<dbReference type="Proteomes" id="UP000269544">
    <property type="component" value="Chromosome"/>
</dbReference>
<dbReference type="GO" id="GO:0004791">
    <property type="term" value="F:thioredoxin-disulfide reductase (NADPH) activity"/>
    <property type="evidence" value="ECO:0007669"/>
    <property type="project" value="UniProtKB-UniRule"/>
</dbReference>
<dbReference type="InterPro" id="IPR005982">
    <property type="entry name" value="Thioredox_Rdtase"/>
</dbReference>
<evidence type="ECO:0000256" key="1">
    <source>
        <dbReference type="ARBA" id="ARBA00009333"/>
    </source>
</evidence>
<dbReference type="GO" id="GO:0005737">
    <property type="term" value="C:cytoplasm"/>
    <property type="evidence" value="ECO:0007669"/>
    <property type="project" value="InterPro"/>
</dbReference>
<dbReference type="KEGG" id="piv:NCTC13079_01202"/>
<dbReference type="NCBIfam" id="TIGR01292">
    <property type="entry name" value="TRX_reduct"/>
    <property type="match status" value="1"/>
</dbReference>
<organism evidence="10 11">
    <name type="scientific">Aedoeadaptatus ivorii</name>
    <dbReference type="NCBI Taxonomy" id="54006"/>
    <lineage>
        <taxon>Bacteria</taxon>
        <taxon>Bacillati</taxon>
        <taxon>Bacillota</taxon>
        <taxon>Tissierellia</taxon>
        <taxon>Tissierellales</taxon>
        <taxon>Peptoniphilaceae</taxon>
        <taxon>Aedoeadaptatus</taxon>
    </lineage>
</organism>
<evidence type="ECO:0000256" key="8">
    <source>
        <dbReference type="RuleBase" id="RU003881"/>
    </source>
</evidence>
<keyword evidence="2 7" id="KW-0285">Flavoprotein</keyword>
<dbReference type="PROSITE" id="PS00573">
    <property type="entry name" value="PYRIDINE_REDOX_2"/>
    <property type="match status" value="1"/>
</dbReference>
<evidence type="ECO:0000256" key="4">
    <source>
        <dbReference type="ARBA" id="ARBA00023002"/>
    </source>
</evidence>
<evidence type="ECO:0000256" key="5">
    <source>
        <dbReference type="ARBA" id="ARBA00023157"/>
    </source>
</evidence>
<dbReference type="GO" id="GO:0019430">
    <property type="term" value="P:removal of superoxide radicals"/>
    <property type="evidence" value="ECO:0007669"/>
    <property type="project" value="UniProtKB-UniRule"/>
</dbReference>
<keyword evidence="3 7" id="KW-0274">FAD</keyword>
<gene>
    <name evidence="10" type="primary">trxB</name>
    <name evidence="10" type="ORF">NCTC13079_01202</name>
</gene>
<protein>
    <recommendedName>
        <fullName evidence="7">Thioredoxin reductase</fullName>
        <ecNumber evidence="7">1.8.1.9</ecNumber>
    </recommendedName>
</protein>
<comment type="cofactor">
    <cofactor evidence="8">
        <name>FAD</name>
        <dbReference type="ChEBI" id="CHEBI:57692"/>
    </cofactor>
    <text evidence="8">Binds 1 FAD per subunit.</text>
</comment>
<keyword evidence="6 7" id="KW-0676">Redox-active center</keyword>
<dbReference type="PRINTS" id="PR00368">
    <property type="entry name" value="FADPNR"/>
</dbReference>
<reference evidence="10 11" key="1">
    <citation type="submission" date="2018-12" db="EMBL/GenBank/DDBJ databases">
        <authorList>
            <consortium name="Pathogen Informatics"/>
        </authorList>
    </citation>
    <scope>NUCLEOTIDE SEQUENCE [LARGE SCALE GENOMIC DNA]</scope>
    <source>
        <strain evidence="10 11">NCTC13079</strain>
    </source>
</reference>
<evidence type="ECO:0000256" key="3">
    <source>
        <dbReference type="ARBA" id="ARBA00022827"/>
    </source>
</evidence>
<dbReference type="OrthoDB" id="9806179at2"/>
<keyword evidence="8" id="KW-0521">NADP</keyword>
<keyword evidence="5" id="KW-1015">Disulfide bond</keyword>
<dbReference type="Gene3D" id="3.50.50.60">
    <property type="entry name" value="FAD/NAD(P)-binding domain"/>
    <property type="match status" value="2"/>
</dbReference>
<evidence type="ECO:0000256" key="6">
    <source>
        <dbReference type="ARBA" id="ARBA00023284"/>
    </source>
</evidence>
<evidence type="ECO:0000256" key="2">
    <source>
        <dbReference type="ARBA" id="ARBA00022630"/>
    </source>
</evidence>
<dbReference type="InterPro" id="IPR050097">
    <property type="entry name" value="Ferredoxin-NADP_redctase_2"/>
</dbReference>
<feature type="domain" description="FAD/NAD(P)-binding" evidence="9">
    <location>
        <begin position="2"/>
        <end position="292"/>
    </location>
</feature>
<comment type="subunit">
    <text evidence="7">Homodimer.</text>
</comment>
<dbReference type="PANTHER" id="PTHR48105">
    <property type="entry name" value="THIOREDOXIN REDUCTASE 1-RELATED-RELATED"/>
    <property type="match status" value="1"/>
</dbReference>
<dbReference type="EMBL" id="LR134523">
    <property type="protein sequence ID" value="VEJ36011.1"/>
    <property type="molecule type" value="Genomic_DNA"/>
</dbReference>
<dbReference type="EC" id="1.8.1.9" evidence="7"/>
<comment type="similarity">
    <text evidence="1 7">Belongs to the class-II pyridine nucleotide-disulfide oxidoreductase family.</text>
</comment>
<keyword evidence="11" id="KW-1185">Reference proteome</keyword>
<dbReference type="RefSeq" id="WP_126465759.1">
    <property type="nucleotide sequence ID" value="NZ_JAUSWF010000008.1"/>
</dbReference>
<evidence type="ECO:0000259" key="9">
    <source>
        <dbReference type="Pfam" id="PF07992"/>
    </source>
</evidence>
<evidence type="ECO:0000256" key="7">
    <source>
        <dbReference type="RuleBase" id="RU003880"/>
    </source>
</evidence>
<dbReference type="Pfam" id="PF07992">
    <property type="entry name" value="Pyr_redox_2"/>
    <property type="match status" value="1"/>
</dbReference>
<evidence type="ECO:0000313" key="11">
    <source>
        <dbReference type="Proteomes" id="UP000269544"/>
    </source>
</evidence>
<dbReference type="SUPFAM" id="SSF51905">
    <property type="entry name" value="FAD/NAD(P)-binding domain"/>
    <property type="match status" value="1"/>
</dbReference>
<dbReference type="PRINTS" id="PR00469">
    <property type="entry name" value="PNDRDTASEII"/>
</dbReference>
<sequence length="308" mass="33097">MYDVIIVGGGPAGLTAAIYCGRANLKTLVLEPELEGGQMAMTMEIANYPGANEDDTGMDLAMRMGKQARTFGAEFARASVESLTLDGEDKVLATTDGEYRARAVIAATGSRPHTLGIPGEEKFVSRGISYCATCDGAFYQTGDVYVIGGGNSAVEEALYLSGLGAKVHIVHRRDQLRAEAYLADLALKDENIEILWNTELKEVIGDVTADGLVLYNNKEDKSYTVKKDDKPLGIFIYVGARPRTEFLADVLELDNGYVPVDAEQRTAVPGLFAAGDIVAKKFRQVINACGEGCTAAMAVALDHVREQK</sequence>